<dbReference type="AlphaFoldDB" id="A0A914YXM0"/>
<name>A0A914YXM0_9BILA</name>
<keyword evidence="1" id="KW-1185">Reference proteome</keyword>
<accession>A0A914YXM0</accession>
<reference evidence="2" key="1">
    <citation type="submission" date="2022-11" db="UniProtKB">
        <authorList>
            <consortium name="WormBaseParasite"/>
        </authorList>
    </citation>
    <scope>IDENTIFICATION</scope>
</reference>
<evidence type="ECO:0000313" key="2">
    <source>
        <dbReference type="WBParaSite" id="PSU_v2.g485.t1"/>
    </source>
</evidence>
<dbReference type="WBParaSite" id="PSU_v2.g485.t1">
    <property type="protein sequence ID" value="PSU_v2.g485.t1"/>
    <property type="gene ID" value="PSU_v2.g485"/>
</dbReference>
<evidence type="ECO:0000313" key="1">
    <source>
        <dbReference type="Proteomes" id="UP000887577"/>
    </source>
</evidence>
<sequence>MAVAALQSVETPSPVEAKYIPDLEAELALRIRGIEIGVPLMTPKIAHGLYQPGIDKECMIKTNLFGLKVKNGVIFQYHIEFKKPKDGDKTILLFAESERKPSDYFLNRNRQLYGTLMNLFILKYPDFFIGGSDSFCYDLNHQLLSIEKLDIEKMKTGMFLTSAELPESLTYNQKVYLEVAPAGKDNSIILREFITKPEADLSKVRTEMKQSLELATSRFASQDTQVGLECVNLGNGKYLNPGAFKSVSVVEGPNINRAAGIIIDMLHGNIRPPLSQRKCKIANNRNFGML</sequence>
<proteinExistence type="predicted"/>
<organism evidence="1 2">
    <name type="scientific">Panagrolaimus superbus</name>
    <dbReference type="NCBI Taxonomy" id="310955"/>
    <lineage>
        <taxon>Eukaryota</taxon>
        <taxon>Metazoa</taxon>
        <taxon>Ecdysozoa</taxon>
        <taxon>Nematoda</taxon>
        <taxon>Chromadorea</taxon>
        <taxon>Rhabditida</taxon>
        <taxon>Tylenchina</taxon>
        <taxon>Panagrolaimomorpha</taxon>
        <taxon>Panagrolaimoidea</taxon>
        <taxon>Panagrolaimidae</taxon>
        <taxon>Panagrolaimus</taxon>
    </lineage>
</organism>
<protein>
    <submittedName>
        <fullName evidence="2">Uncharacterized protein</fullName>
    </submittedName>
</protein>
<dbReference type="Proteomes" id="UP000887577">
    <property type="component" value="Unplaced"/>
</dbReference>